<evidence type="ECO:0000313" key="7">
    <source>
        <dbReference type="EMBL" id="ADM21183.1"/>
    </source>
</evidence>
<dbReference type="ExpressionAtlas" id="E0Y430">
    <property type="expression patterns" value="baseline and differential"/>
</dbReference>
<dbReference type="InterPro" id="IPR038664">
    <property type="entry name" value="Gar1/Naf1_Cbf5-bd_sf"/>
</dbReference>
<sequence>MKRIKPPTVPAGVVNMVQYLVVTNKGDHKPLNVGTMLLITETKVPLGRVDGYFFGSVTNPDYIVKVEDSEMQIPEGMGLSFIEEFTQHITEEDLYKRFHYPTGYECMTWLKKKKEYQPMMYQQEQLIMRPETNHQEQPMMYEQEQPMMYEQEQQFMRPQTNQQNQMGINLFPSQAPMMWHQQFMRHESSQQNQRGTIPYLVQNQAPIMYYQHQNFIRPAAVTPNQSLLVSDLVGYLNEYLSGQMSTVRQGGPSGSFGVDLSYPNQQQLGSEMDFNPQTQPTMQSQLFNAGPYSYRGGRAKEDDRNDGEAQGFHLLNPLKPSKKIDPKLETFKEPDLNCDELSLSSIPLDVVDEPPENDSESVVSGQNDPKVKTV</sequence>
<evidence type="ECO:0000256" key="3">
    <source>
        <dbReference type="ARBA" id="ARBA00022552"/>
    </source>
</evidence>
<gene>
    <name evidence="7" type="ordered locus">At4g03380</name>
</gene>
<evidence type="ECO:0000256" key="1">
    <source>
        <dbReference type="ARBA" id="ARBA00004123"/>
    </source>
</evidence>
<comment type="subcellular location">
    <subcellularLocation>
        <location evidence="1">Nucleus</location>
    </subcellularLocation>
</comment>
<dbReference type="PANTHER" id="PTHR31633">
    <property type="entry name" value="H/ACA RIBONUCLEOPROTEIN COMPLEX NON-CORE SUBUNIT NAF1"/>
    <property type="match status" value="1"/>
</dbReference>
<dbReference type="GO" id="GO:0005634">
    <property type="term" value="C:nucleus"/>
    <property type="evidence" value="ECO:0007669"/>
    <property type="project" value="UniProtKB-SubCell"/>
</dbReference>
<evidence type="ECO:0000256" key="5">
    <source>
        <dbReference type="ARBA" id="ARBA00023242"/>
    </source>
</evidence>
<name>E0Y430_ARATH</name>
<dbReference type="GO" id="GO:0005732">
    <property type="term" value="C:sno(s)RNA-containing ribonucleoprotein complex"/>
    <property type="evidence" value="ECO:0007669"/>
    <property type="project" value="InterPro"/>
</dbReference>
<evidence type="ECO:0000256" key="2">
    <source>
        <dbReference type="ARBA" id="ARBA00022517"/>
    </source>
</evidence>
<keyword evidence="5" id="KW-0539">Nucleus</keyword>
<evidence type="ECO:0000256" key="6">
    <source>
        <dbReference type="SAM" id="MobiDB-lite"/>
    </source>
</evidence>
<dbReference type="Gene3D" id="2.40.10.230">
    <property type="entry name" value="Probable tRNA pseudouridine synthase domain"/>
    <property type="match status" value="1"/>
</dbReference>
<organism evidence="7">
    <name type="scientific">Arabidopsis thaliana</name>
    <name type="common">Mouse-ear cress</name>
    <dbReference type="NCBI Taxonomy" id="3702"/>
    <lineage>
        <taxon>Eukaryota</taxon>
        <taxon>Viridiplantae</taxon>
        <taxon>Streptophyta</taxon>
        <taxon>Embryophyta</taxon>
        <taxon>Tracheophyta</taxon>
        <taxon>Spermatophyta</taxon>
        <taxon>Magnoliopsida</taxon>
        <taxon>eudicotyledons</taxon>
        <taxon>Gunneridae</taxon>
        <taxon>Pentapetalae</taxon>
        <taxon>rosids</taxon>
        <taxon>malvids</taxon>
        <taxon>Brassicales</taxon>
        <taxon>Brassicaceae</taxon>
        <taxon>Camelineae</taxon>
        <taxon>Arabidopsis</taxon>
    </lineage>
</organism>
<dbReference type="PANTHER" id="PTHR31633:SF1">
    <property type="entry name" value="H_ACA RIBONUCLEOPROTEIN COMPLEX NON-CORE SUBUNIT NAF1"/>
    <property type="match status" value="1"/>
</dbReference>
<feature type="region of interest" description="Disordered" evidence="6">
    <location>
        <begin position="347"/>
        <end position="374"/>
    </location>
</feature>
<dbReference type="GO" id="GO:0003723">
    <property type="term" value="F:RNA binding"/>
    <property type="evidence" value="ECO:0007669"/>
    <property type="project" value="UniProtKB-KW"/>
</dbReference>
<dbReference type="GO" id="GO:0006364">
    <property type="term" value="P:rRNA processing"/>
    <property type="evidence" value="ECO:0007669"/>
    <property type="project" value="UniProtKB-KW"/>
</dbReference>
<dbReference type="GO" id="GO:0000493">
    <property type="term" value="P:box H/ACA snoRNP assembly"/>
    <property type="evidence" value="ECO:0007669"/>
    <property type="project" value="InterPro"/>
</dbReference>
<keyword evidence="3" id="KW-0698">rRNA processing</keyword>
<evidence type="ECO:0000256" key="4">
    <source>
        <dbReference type="ARBA" id="ARBA00022884"/>
    </source>
</evidence>
<reference evidence="7" key="1">
    <citation type="journal article" date="2010" name="Nat. Genet.">
        <title>Natural variation at strubbelig receptor kinase 3 drives immune-triggered incompatibilities between Arabidopsis thaliana accessions.</title>
        <authorList>
            <person name="Alcazar R."/>
            <person name="Garcia A.V."/>
            <person name="Kronholm I."/>
            <person name="de Meaux J."/>
            <person name="Koornneef M."/>
            <person name="Parker J.E."/>
            <person name="Reymond M."/>
        </authorList>
    </citation>
    <scope>NUCLEOTIDE SEQUENCE</scope>
</reference>
<feature type="compositionally biased region" description="Acidic residues" evidence="6">
    <location>
        <begin position="350"/>
        <end position="359"/>
    </location>
</feature>
<accession>E0Y430</accession>
<proteinExistence type="predicted"/>
<keyword evidence="2" id="KW-0690">Ribosome biogenesis</keyword>
<keyword evidence="4" id="KW-0694">RNA-binding</keyword>
<dbReference type="InterPro" id="IPR040309">
    <property type="entry name" value="Naf1"/>
</dbReference>
<dbReference type="AlphaFoldDB" id="E0Y430"/>
<dbReference type="EMBL" id="GU571158">
    <property type="protein sequence ID" value="ADM21183.1"/>
    <property type="molecule type" value="Genomic_DNA"/>
</dbReference>
<protein>
    <submittedName>
        <fullName evidence="7">Uncharacterized protein</fullName>
    </submittedName>
</protein>